<dbReference type="InterPro" id="IPR000504">
    <property type="entry name" value="RRM_dom"/>
</dbReference>
<reference evidence="4" key="1">
    <citation type="submission" date="2023-08" db="EMBL/GenBank/DDBJ databases">
        <authorList>
            <person name="Chen Y."/>
            <person name="Shah S."/>
            <person name="Dougan E. K."/>
            <person name="Thang M."/>
            <person name="Chan C."/>
        </authorList>
    </citation>
    <scope>NUCLEOTIDE SEQUENCE</scope>
</reference>
<organism evidence="4 5">
    <name type="scientific">Effrenium voratum</name>
    <dbReference type="NCBI Taxonomy" id="2562239"/>
    <lineage>
        <taxon>Eukaryota</taxon>
        <taxon>Sar</taxon>
        <taxon>Alveolata</taxon>
        <taxon>Dinophyceae</taxon>
        <taxon>Suessiales</taxon>
        <taxon>Symbiodiniaceae</taxon>
        <taxon>Effrenium</taxon>
    </lineage>
</organism>
<dbReference type="InterPro" id="IPR012677">
    <property type="entry name" value="Nucleotide-bd_a/b_plait_sf"/>
</dbReference>
<dbReference type="SUPFAM" id="SSF54928">
    <property type="entry name" value="RNA-binding domain, RBD"/>
    <property type="match status" value="1"/>
</dbReference>
<evidence type="ECO:0000259" key="3">
    <source>
        <dbReference type="PROSITE" id="PS50102"/>
    </source>
</evidence>
<accession>A0AA36HYG2</accession>
<name>A0AA36HYG2_9DINO</name>
<dbReference type="Pfam" id="PF16367">
    <property type="entry name" value="RRM_7"/>
    <property type="match status" value="1"/>
</dbReference>
<proteinExistence type="predicted"/>
<feature type="compositionally biased region" description="Polar residues" evidence="2">
    <location>
        <begin position="31"/>
        <end position="53"/>
    </location>
</feature>
<dbReference type="EMBL" id="CAUJNA010000430">
    <property type="protein sequence ID" value="CAJ1376927.1"/>
    <property type="molecule type" value="Genomic_DNA"/>
</dbReference>
<comment type="caution">
    <text evidence="4">The sequence shown here is derived from an EMBL/GenBank/DDBJ whole genome shotgun (WGS) entry which is preliminary data.</text>
</comment>
<dbReference type="GO" id="GO:0003723">
    <property type="term" value="F:RNA binding"/>
    <property type="evidence" value="ECO:0007669"/>
    <property type="project" value="UniProtKB-UniRule"/>
</dbReference>
<sequence>MQKIFGGEARFDGSNRHHTSGDVPHADHNRPLSSISTSAGPTPSPDGRTSPNFTPVPENKANQAQHRKVFVGGIPQDMTQEELQRVVSHAADNAPVKKAWLQKYREQPKTKSQTSHNHRGFGFVIFHDSSAITRLLGDKEQKYIPLENGGRIEVKRAISSSDMPSNVGRPRDTAPPGGRGYQTIAGQSMVGSCPRDAGMGARGQAWQPPAVQQPCVMGASKWPTTGGGGEGMQGMPNQQIQPFFHVAPQQQMVLQPVQNVMPQQAPFMQHMPPPVYGPGGACWQQVPNFGTAGHIGVPQVQAWYQQPMPMPAPVPVQHQPIVAPWHTEGRGQHELS</sequence>
<evidence type="ECO:0000256" key="2">
    <source>
        <dbReference type="SAM" id="MobiDB-lite"/>
    </source>
</evidence>
<keyword evidence="1" id="KW-0694">RNA-binding</keyword>
<evidence type="ECO:0000313" key="4">
    <source>
        <dbReference type="EMBL" id="CAJ1376927.1"/>
    </source>
</evidence>
<feature type="region of interest" description="Disordered" evidence="2">
    <location>
        <begin position="1"/>
        <end position="64"/>
    </location>
</feature>
<dbReference type="InterPro" id="IPR035979">
    <property type="entry name" value="RBD_domain_sf"/>
</dbReference>
<gene>
    <name evidence="4" type="ORF">EVOR1521_LOCUS5864</name>
</gene>
<dbReference type="AlphaFoldDB" id="A0AA36HYG2"/>
<dbReference type="PROSITE" id="PS50102">
    <property type="entry name" value="RRM"/>
    <property type="match status" value="1"/>
</dbReference>
<evidence type="ECO:0000256" key="1">
    <source>
        <dbReference type="PROSITE-ProRule" id="PRU00176"/>
    </source>
</evidence>
<protein>
    <recommendedName>
        <fullName evidence="3">RRM domain-containing protein</fullName>
    </recommendedName>
</protein>
<evidence type="ECO:0000313" key="5">
    <source>
        <dbReference type="Proteomes" id="UP001178507"/>
    </source>
</evidence>
<keyword evidence="5" id="KW-1185">Reference proteome</keyword>
<feature type="region of interest" description="Disordered" evidence="2">
    <location>
        <begin position="160"/>
        <end position="180"/>
    </location>
</feature>
<dbReference type="Proteomes" id="UP001178507">
    <property type="component" value="Unassembled WGS sequence"/>
</dbReference>
<dbReference type="SMART" id="SM00360">
    <property type="entry name" value="RRM"/>
    <property type="match status" value="1"/>
</dbReference>
<feature type="domain" description="RRM" evidence="3">
    <location>
        <begin position="67"/>
        <end position="159"/>
    </location>
</feature>
<dbReference type="Gene3D" id="3.30.70.330">
    <property type="match status" value="1"/>
</dbReference>